<dbReference type="PROSITE" id="PS00201">
    <property type="entry name" value="FLAVODOXIN"/>
    <property type="match status" value="1"/>
</dbReference>
<evidence type="ECO:0000313" key="8">
    <source>
        <dbReference type="Proteomes" id="UP001589894"/>
    </source>
</evidence>
<dbReference type="Gene3D" id="2.130.10.130">
    <property type="entry name" value="Integrin alpha, N-terminal"/>
    <property type="match status" value="3"/>
</dbReference>
<dbReference type="InterPro" id="IPR013519">
    <property type="entry name" value="Int_alpha_beta-p"/>
</dbReference>
<evidence type="ECO:0008006" key="9">
    <source>
        <dbReference type="Google" id="ProtNLM"/>
    </source>
</evidence>
<keyword evidence="8" id="KW-1185">Reference proteome</keyword>
<dbReference type="PROSITE" id="PS51470">
    <property type="entry name" value="FG_GAP"/>
    <property type="match status" value="4"/>
</dbReference>
<evidence type="ECO:0000256" key="2">
    <source>
        <dbReference type="ARBA" id="ARBA00022737"/>
    </source>
</evidence>
<evidence type="ECO:0000256" key="4">
    <source>
        <dbReference type="ARBA" id="ARBA00023180"/>
    </source>
</evidence>
<dbReference type="Proteomes" id="UP001589894">
    <property type="component" value="Unassembled WGS sequence"/>
</dbReference>
<keyword evidence="4" id="KW-0325">Glycoprotein</keyword>
<name>A0ABV6P592_9ACTN</name>
<dbReference type="InterPro" id="IPR028994">
    <property type="entry name" value="Integrin_alpha_N"/>
</dbReference>
<evidence type="ECO:0000256" key="3">
    <source>
        <dbReference type="ARBA" id="ARBA00022801"/>
    </source>
</evidence>
<evidence type="ECO:0000256" key="5">
    <source>
        <dbReference type="SAM" id="MobiDB-lite"/>
    </source>
</evidence>
<protein>
    <recommendedName>
        <fullName evidence="9">FG-GAP repeat protein</fullName>
    </recommendedName>
</protein>
<feature type="signal peptide" evidence="6">
    <location>
        <begin position="1"/>
        <end position="18"/>
    </location>
</feature>
<dbReference type="InterPro" id="IPR000413">
    <property type="entry name" value="Integrin_alpha"/>
</dbReference>
<evidence type="ECO:0000313" key="7">
    <source>
        <dbReference type="EMBL" id="MFC0568180.1"/>
    </source>
</evidence>
<dbReference type="PRINTS" id="PR01185">
    <property type="entry name" value="INTEGRINA"/>
</dbReference>
<dbReference type="RefSeq" id="WP_377343631.1">
    <property type="nucleotide sequence ID" value="NZ_JBHLUE010000032.1"/>
</dbReference>
<accession>A0ABV6P592</accession>
<dbReference type="InterPro" id="IPR001226">
    <property type="entry name" value="Flavodoxin_CS"/>
</dbReference>
<keyword evidence="2" id="KW-0677">Repeat</keyword>
<dbReference type="SUPFAM" id="SSF69318">
    <property type="entry name" value="Integrin alpha N-terminal domain"/>
    <property type="match status" value="1"/>
</dbReference>
<organism evidence="7 8">
    <name type="scientific">Plantactinospora siamensis</name>
    <dbReference type="NCBI Taxonomy" id="555372"/>
    <lineage>
        <taxon>Bacteria</taxon>
        <taxon>Bacillati</taxon>
        <taxon>Actinomycetota</taxon>
        <taxon>Actinomycetes</taxon>
        <taxon>Micromonosporales</taxon>
        <taxon>Micromonosporaceae</taxon>
        <taxon>Plantactinospora</taxon>
    </lineage>
</organism>
<dbReference type="SMART" id="SM00191">
    <property type="entry name" value="Int_alpha"/>
    <property type="match status" value="6"/>
</dbReference>
<dbReference type="PANTHER" id="PTHR23221:SF7">
    <property type="entry name" value="PHOSPHATIDYLINOSITOL-GLYCAN-SPECIFIC PHOSPHOLIPASE D"/>
    <property type="match status" value="1"/>
</dbReference>
<dbReference type="InterPro" id="IPR013517">
    <property type="entry name" value="FG-GAP"/>
</dbReference>
<dbReference type="EMBL" id="JBHLUE010000032">
    <property type="protein sequence ID" value="MFC0568180.1"/>
    <property type="molecule type" value="Genomic_DNA"/>
</dbReference>
<sequence length="544" mass="54325">MSILAVTAGLALSVPARAASEVRTITRDGVTLMYERVTKPTTPRHGTGATRSDFDGDGIDDIAATGQPMSYDLPGNPTGVLAVRYSSAPQVDYFLGVLPPTDGGCGCFGDGQATGDFNGDGYDDLAIGDSDERDPRNGANAGGLWVIPGSAAGLVVDSAQHFNQSSSGVPGDSEQDDKFGGTLAAGDLNGDGRDDLAVGAWNEAIGSTVSAGTVTVLFGSASGLTGANAQYLHQNQAAVPGAAERNDNFGMSLAIGKVNKDRYADLVIGAPHENDGQSWNGSGMVTLMWGSAGGVSSTGATAVTGGEILWATGSPNTVAWYLGSSLAVGDVNGDGYGDVIVGAPQAQGPDINSGLVAVFTGRSGGLYNRAVRVITQATAGVPGAPEGGDLFGGALAAGDVTGDGKADVLVGVPGEALGSTTESGMITLLKGSAGGLIGTGSQGFDESNSVIPGAPERGDRFGASVAVLNYNGTGPLDAVVAAPGEEVPGDQAGYPSGLMTPLLGSSGGLVPQSAQWTGATLRTDHLWPKSYGTRIAGPQSSYGY</sequence>
<proteinExistence type="predicted"/>
<dbReference type="Pfam" id="PF01839">
    <property type="entry name" value="FG-GAP"/>
    <property type="match status" value="5"/>
</dbReference>
<dbReference type="PANTHER" id="PTHR23221">
    <property type="entry name" value="GLYCOSYLPHOSPHATIDYLINOSITOL PHOSPHOLIPASE D"/>
    <property type="match status" value="1"/>
</dbReference>
<evidence type="ECO:0000256" key="1">
    <source>
        <dbReference type="ARBA" id="ARBA00022729"/>
    </source>
</evidence>
<keyword evidence="3" id="KW-0378">Hydrolase</keyword>
<feature type="chain" id="PRO_5047263205" description="FG-GAP repeat protein" evidence="6">
    <location>
        <begin position="19"/>
        <end position="544"/>
    </location>
</feature>
<keyword evidence="1 6" id="KW-0732">Signal</keyword>
<feature type="region of interest" description="Disordered" evidence="5">
    <location>
        <begin position="162"/>
        <end position="186"/>
    </location>
</feature>
<reference evidence="7 8" key="1">
    <citation type="submission" date="2024-09" db="EMBL/GenBank/DDBJ databases">
        <authorList>
            <person name="Sun Q."/>
            <person name="Mori K."/>
        </authorList>
    </citation>
    <scope>NUCLEOTIDE SEQUENCE [LARGE SCALE GENOMIC DNA]</scope>
    <source>
        <strain evidence="7 8">TBRC 2205</strain>
    </source>
</reference>
<evidence type="ECO:0000256" key="6">
    <source>
        <dbReference type="SAM" id="SignalP"/>
    </source>
</evidence>
<gene>
    <name evidence="7" type="ORF">ACFFHU_29065</name>
</gene>
<comment type="caution">
    <text evidence="7">The sequence shown here is derived from an EMBL/GenBank/DDBJ whole genome shotgun (WGS) entry which is preliminary data.</text>
</comment>